<comment type="caution">
    <text evidence="2">The sequence shown here is derived from an EMBL/GenBank/DDBJ whole genome shotgun (WGS) entry which is preliminary data.</text>
</comment>
<gene>
    <name evidence="2" type="ORF">G3I53_26355</name>
</gene>
<reference evidence="2" key="1">
    <citation type="submission" date="2020-01" db="EMBL/GenBank/DDBJ databases">
        <title>Insect and environment-associated Actinomycetes.</title>
        <authorList>
            <person name="Currrie C."/>
            <person name="Chevrette M."/>
            <person name="Carlson C."/>
            <person name="Stubbendieck R."/>
            <person name="Wendt-Pienkowski E."/>
        </authorList>
    </citation>
    <scope>NUCLEOTIDE SEQUENCE</scope>
    <source>
        <strain evidence="2">SID14436</strain>
    </source>
</reference>
<feature type="region of interest" description="Disordered" evidence="1">
    <location>
        <begin position="116"/>
        <end position="196"/>
    </location>
</feature>
<proteinExistence type="predicted"/>
<dbReference type="EMBL" id="JAAGMD010000726">
    <property type="protein sequence ID" value="NEA89471.1"/>
    <property type="molecule type" value="Genomic_DNA"/>
</dbReference>
<accession>A0A6G3R1F4</accession>
<evidence type="ECO:0000256" key="1">
    <source>
        <dbReference type="SAM" id="MobiDB-lite"/>
    </source>
</evidence>
<name>A0A6G3R1F4_9ACTN</name>
<organism evidence="2">
    <name type="scientific">Streptomyces sp. SID14436</name>
    <dbReference type="NCBI Taxonomy" id="2706070"/>
    <lineage>
        <taxon>Bacteria</taxon>
        <taxon>Bacillati</taxon>
        <taxon>Actinomycetota</taxon>
        <taxon>Actinomycetes</taxon>
        <taxon>Kitasatosporales</taxon>
        <taxon>Streptomycetaceae</taxon>
        <taxon>Streptomyces</taxon>
    </lineage>
</organism>
<dbReference type="RefSeq" id="WP_164336353.1">
    <property type="nucleotide sequence ID" value="NZ_JAAGMD010000726.1"/>
</dbReference>
<protein>
    <submittedName>
        <fullName evidence="2">Helix-turn-helix domain-containing protein</fullName>
    </submittedName>
</protein>
<sequence length="326" mass="35264">MAEQKPNPAPRPNQGLRRSTTHSGVIHVRTYQSGQYVLIGNHLAQHHALSLTAIGLAAHILSVPEGTLVDIRSLTLRFPEGRDRIAVALRELEEHGYLRRVREHTREGRLVTRTYAHHLPCPQPQKAASVSGAVRPRAVPTPAVHAPDEVPEPSQEGDRPAERPADPPAAAPVPAECGASEPPVPEPQPEPDPRHEEAACLLSGLRRTDERLTLSARDVNRLAPSVVAWLERGASPAAVHRTLTADLPLSLKHPAGVIAYRLRELLPPPLPPAPTAPPVTVTAGVRRPDPFQDCDGCERVFRSAEPGRCRDCRYGAAQWDGAACAA</sequence>
<evidence type="ECO:0000313" key="2">
    <source>
        <dbReference type="EMBL" id="NEA89471.1"/>
    </source>
</evidence>
<feature type="compositionally biased region" description="Basic and acidic residues" evidence="1">
    <location>
        <begin position="156"/>
        <end position="165"/>
    </location>
</feature>
<dbReference type="AlphaFoldDB" id="A0A6G3R1F4"/>